<reference evidence="8 9" key="1">
    <citation type="submission" date="2021-01" db="EMBL/GenBank/DDBJ databases">
        <title>Actinoplanes sp. nov. LDG1-06 isolated from lichen.</title>
        <authorList>
            <person name="Saeng-In P."/>
            <person name="Phongsopitanun W."/>
            <person name="Kanchanasin P."/>
            <person name="Yuki M."/>
            <person name="Kudo T."/>
            <person name="Ohkuma M."/>
            <person name="Tanasupawat S."/>
        </authorList>
    </citation>
    <scope>NUCLEOTIDE SEQUENCE [LARGE SCALE GENOMIC DNA]</scope>
    <source>
        <strain evidence="8 9">LDG1-06</strain>
    </source>
</reference>
<proteinExistence type="predicted"/>
<dbReference type="InterPro" id="IPR003012">
    <property type="entry name" value="Tet_transcr_reg_TetR"/>
</dbReference>
<dbReference type="PROSITE" id="PS50977">
    <property type="entry name" value="HTH_TETR_2"/>
    <property type="match status" value="1"/>
</dbReference>
<dbReference type="InterPro" id="IPR009057">
    <property type="entry name" value="Homeodomain-like_sf"/>
</dbReference>
<protein>
    <submittedName>
        <fullName evidence="8">TetR/AcrR family transcriptional regulator</fullName>
    </submittedName>
</protein>
<feature type="compositionally biased region" description="Basic and acidic residues" evidence="6">
    <location>
        <begin position="11"/>
        <end position="34"/>
    </location>
</feature>
<keyword evidence="1" id="KW-0678">Repressor</keyword>
<dbReference type="SUPFAM" id="SSF46689">
    <property type="entry name" value="Homeodomain-like"/>
    <property type="match status" value="1"/>
</dbReference>
<feature type="domain" description="HTH tetR-type" evidence="7">
    <location>
        <begin position="83"/>
        <end position="143"/>
    </location>
</feature>
<evidence type="ECO:0000256" key="3">
    <source>
        <dbReference type="ARBA" id="ARBA00023125"/>
    </source>
</evidence>
<evidence type="ECO:0000256" key="6">
    <source>
        <dbReference type="SAM" id="MobiDB-lite"/>
    </source>
</evidence>
<dbReference type="InterPro" id="IPR036271">
    <property type="entry name" value="Tet_transcr_reg_TetR-rel_C_sf"/>
</dbReference>
<feature type="DNA-binding region" description="H-T-H motif" evidence="5">
    <location>
        <begin position="106"/>
        <end position="125"/>
    </location>
</feature>
<dbReference type="PRINTS" id="PR00400">
    <property type="entry name" value="TETREPRESSOR"/>
</dbReference>
<evidence type="ECO:0000256" key="2">
    <source>
        <dbReference type="ARBA" id="ARBA00023015"/>
    </source>
</evidence>
<dbReference type="PANTHER" id="PTHR30055:SF151">
    <property type="entry name" value="TRANSCRIPTIONAL REGULATORY PROTEIN"/>
    <property type="match status" value="1"/>
</dbReference>
<evidence type="ECO:0000256" key="5">
    <source>
        <dbReference type="PROSITE-ProRule" id="PRU00335"/>
    </source>
</evidence>
<dbReference type="Proteomes" id="UP000632138">
    <property type="component" value="Unassembled WGS sequence"/>
</dbReference>
<keyword evidence="2" id="KW-0805">Transcription regulation</keyword>
<evidence type="ECO:0000313" key="8">
    <source>
        <dbReference type="EMBL" id="MBM2617970.1"/>
    </source>
</evidence>
<dbReference type="Pfam" id="PF02909">
    <property type="entry name" value="TetR_C_1"/>
    <property type="match status" value="1"/>
</dbReference>
<dbReference type="PANTHER" id="PTHR30055">
    <property type="entry name" value="HTH-TYPE TRANSCRIPTIONAL REGULATOR RUTR"/>
    <property type="match status" value="1"/>
</dbReference>
<comment type="caution">
    <text evidence="8">The sequence shown here is derived from an EMBL/GenBank/DDBJ whole genome shotgun (WGS) entry which is preliminary data.</text>
</comment>
<gene>
    <name evidence="8" type="ORF">JIG36_20640</name>
</gene>
<evidence type="ECO:0000259" key="7">
    <source>
        <dbReference type="PROSITE" id="PS50977"/>
    </source>
</evidence>
<evidence type="ECO:0000256" key="4">
    <source>
        <dbReference type="ARBA" id="ARBA00023163"/>
    </source>
</evidence>
<keyword evidence="9" id="KW-1185">Reference proteome</keyword>
<dbReference type="Pfam" id="PF00440">
    <property type="entry name" value="TetR_N"/>
    <property type="match status" value="1"/>
</dbReference>
<dbReference type="SUPFAM" id="SSF48498">
    <property type="entry name" value="Tetracyclin repressor-like, C-terminal domain"/>
    <property type="match status" value="1"/>
</dbReference>
<keyword evidence="3 5" id="KW-0238">DNA-binding</keyword>
<dbReference type="EMBL" id="JAENHP010000006">
    <property type="protein sequence ID" value="MBM2617970.1"/>
    <property type="molecule type" value="Genomic_DNA"/>
</dbReference>
<keyword evidence="4" id="KW-0804">Transcription</keyword>
<dbReference type="Gene3D" id="1.10.357.10">
    <property type="entry name" value="Tetracycline Repressor, domain 2"/>
    <property type="match status" value="1"/>
</dbReference>
<evidence type="ECO:0000313" key="9">
    <source>
        <dbReference type="Proteomes" id="UP000632138"/>
    </source>
</evidence>
<dbReference type="InterPro" id="IPR004111">
    <property type="entry name" value="Repressor_TetR_C"/>
</dbReference>
<dbReference type="InterPro" id="IPR001647">
    <property type="entry name" value="HTH_TetR"/>
</dbReference>
<accession>A0ABS2ADS5</accession>
<sequence length="298" mass="32646">MHRRPPTSAHAENHEKLARDGQRAGHVVNSDRHRSPPPRTEVCTPYIIRRTRKECHPVAEARRTIDLLWFPEAGEKRRGRRPGLSVSRVVETGIALADAEGLEAVSMRRVAQELGVVPMTLYTYVPDKATLLELMLDRVYLAMTRVDRPDEPWRDRLAAIAEENRRLYAEHPWAADLPAGRPPLGPGLMAKYEHELTAFAGCGLDDVATDAALTFLLGFVQSSARTAAEARDDAGWWEVNGPALAVVLDEQAYPTAARVGAAAGEAQGAAINPDHAYAFGLDRVLDGLGVLIATQRAD</sequence>
<dbReference type="Gene3D" id="1.10.10.60">
    <property type="entry name" value="Homeodomain-like"/>
    <property type="match status" value="1"/>
</dbReference>
<evidence type="ECO:0000256" key="1">
    <source>
        <dbReference type="ARBA" id="ARBA00022491"/>
    </source>
</evidence>
<feature type="region of interest" description="Disordered" evidence="6">
    <location>
        <begin position="1"/>
        <end position="40"/>
    </location>
</feature>
<name>A0ABS2ADS5_9ACTN</name>
<organism evidence="8 9">
    <name type="scientific">Paractinoplanes ovalisporus</name>
    <dbReference type="NCBI Taxonomy" id="2810368"/>
    <lineage>
        <taxon>Bacteria</taxon>
        <taxon>Bacillati</taxon>
        <taxon>Actinomycetota</taxon>
        <taxon>Actinomycetes</taxon>
        <taxon>Micromonosporales</taxon>
        <taxon>Micromonosporaceae</taxon>
        <taxon>Paractinoplanes</taxon>
    </lineage>
</organism>
<dbReference type="InterPro" id="IPR050109">
    <property type="entry name" value="HTH-type_TetR-like_transc_reg"/>
</dbReference>